<dbReference type="AlphaFoldDB" id="L5JRA3"/>
<keyword evidence="3" id="KW-1185">Reference proteome</keyword>
<dbReference type="STRING" id="9402.L5JRA3"/>
<evidence type="ECO:0000259" key="1">
    <source>
        <dbReference type="PROSITE" id="PS50853"/>
    </source>
</evidence>
<feature type="domain" description="Fibronectin type-III" evidence="1">
    <location>
        <begin position="1"/>
        <end position="55"/>
    </location>
</feature>
<reference evidence="3" key="1">
    <citation type="journal article" date="2013" name="Science">
        <title>Comparative analysis of bat genomes provides insight into the evolution of flight and immunity.</title>
        <authorList>
            <person name="Zhang G."/>
            <person name="Cowled C."/>
            <person name="Shi Z."/>
            <person name="Huang Z."/>
            <person name="Bishop-Lilly K.A."/>
            <person name="Fang X."/>
            <person name="Wynne J.W."/>
            <person name="Xiong Z."/>
            <person name="Baker M.L."/>
            <person name="Zhao W."/>
            <person name="Tachedjian M."/>
            <person name="Zhu Y."/>
            <person name="Zhou P."/>
            <person name="Jiang X."/>
            <person name="Ng J."/>
            <person name="Yang L."/>
            <person name="Wu L."/>
            <person name="Xiao J."/>
            <person name="Feng Y."/>
            <person name="Chen Y."/>
            <person name="Sun X."/>
            <person name="Zhang Y."/>
            <person name="Marsh G.A."/>
            <person name="Crameri G."/>
            <person name="Broder C.C."/>
            <person name="Frey K.G."/>
            <person name="Wang L.F."/>
            <person name="Wang J."/>
        </authorList>
    </citation>
    <scope>NUCLEOTIDE SEQUENCE [LARGE SCALE GENOMIC DNA]</scope>
</reference>
<dbReference type="Proteomes" id="UP000010552">
    <property type="component" value="Unassembled WGS sequence"/>
</dbReference>
<dbReference type="CDD" id="cd00063">
    <property type="entry name" value="FN3"/>
    <property type="match status" value="1"/>
</dbReference>
<organism evidence="2 3">
    <name type="scientific">Pteropus alecto</name>
    <name type="common">Black flying fox</name>
    <dbReference type="NCBI Taxonomy" id="9402"/>
    <lineage>
        <taxon>Eukaryota</taxon>
        <taxon>Metazoa</taxon>
        <taxon>Chordata</taxon>
        <taxon>Craniata</taxon>
        <taxon>Vertebrata</taxon>
        <taxon>Euteleostomi</taxon>
        <taxon>Mammalia</taxon>
        <taxon>Eutheria</taxon>
        <taxon>Laurasiatheria</taxon>
        <taxon>Chiroptera</taxon>
        <taxon>Yinpterochiroptera</taxon>
        <taxon>Pteropodoidea</taxon>
        <taxon>Pteropodidae</taxon>
        <taxon>Pteropodinae</taxon>
        <taxon>Pteropus</taxon>
    </lineage>
</organism>
<dbReference type="InterPro" id="IPR013783">
    <property type="entry name" value="Ig-like_fold"/>
</dbReference>
<name>L5JRA3_PTEAL</name>
<dbReference type="Gene3D" id="2.60.40.10">
    <property type="entry name" value="Immunoglobulins"/>
    <property type="match status" value="1"/>
</dbReference>
<dbReference type="EMBL" id="KB031148">
    <property type="protein sequence ID" value="ELK01959.1"/>
    <property type="molecule type" value="Genomic_DNA"/>
</dbReference>
<evidence type="ECO:0000313" key="3">
    <source>
        <dbReference type="Proteomes" id="UP000010552"/>
    </source>
</evidence>
<sequence length="104" mass="12095">MLPHQVGPLSSRTFHYKLCGLLPSTAYTLQIRCIRHPLPGHWSEWSPSLKLTTPEQAPIVRLDTWWRQRQLDPRTVDVQLFWKVTSSEAHPSTPETFSKPHRSL</sequence>
<dbReference type="SUPFAM" id="SSF49265">
    <property type="entry name" value="Fibronectin type III"/>
    <property type="match status" value="1"/>
</dbReference>
<accession>L5JRA3</accession>
<dbReference type="PROSITE" id="PS50853">
    <property type="entry name" value="FN3"/>
    <property type="match status" value="1"/>
</dbReference>
<keyword evidence="2" id="KW-0675">Receptor</keyword>
<dbReference type="InterPro" id="IPR036116">
    <property type="entry name" value="FN3_sf"/>
</dbReference>
<evidence type="ECO:0000313" key="2">
    <source>
        <dbReference type="EMBL" id="ELK01959.1"/>
    </source>
</evidence>
<proteinExistence type="predicted"/>
<gene>
    <name evidence="2" type="ORF">PAL_GLEAN10014941</name>
</gene>
<dbReference type="InParanoid" id="L5JRA3"/>
<protein>
    <submittedName>
        <fullName evidence="2">Granulocyte colony-stimulating factor receptor</fullName>
    </submittedName>
</protein>
<dbReference type="InterPro" id="IPR003961">
    <property type="entry name" value="FN3_dom"/>
</dbReference>